<dbReference type="PANTHER" id="PTHR21058:SF0">
    <property type="entry name" value="6,7-DIMETHYL-8-RIBITYLLUMAZINE SYNTHASE"/>
    <property type="match status" value="1"/>
</dbReference>
<dbReference type="GO" id="GO:0005829">
    <property type="term" value="C:cytosol"/>
    <property type="evidence" value="ECO:0007669"/>
    <property type="project" value="TreeGrafter"/>
</dbReference>
<dbReference type="GO" id="GO:0009231">
    <property type="term" value="P:riboflavin biosynthetic process"/>
    <property type="evidence" value="ECO:0007669"/>
    <property type="project" value="UniProtKB-UniRule"/>
</dbReference>
<accession>A4G3Y0</accession>
<evidence type="ECO:0000256" key="2">
    <source>
        <dbReference type="ARBA" id="ARBA00007424"/>
    </source>
</evidence>
<evidence type="ECO:0000313" key="9">
    <source>
        <dbReference type="Proteomes" id="UP000006697"/>
    </source>
</evidence>
<dbReference type="STRING" id="204773.HEAR1037"/>
<proteinExistence type="inferred from homology"/>
<feature type="active site" description="Proton donor" evidence="7">
    <location>
        <position position="90"/>
    </location>
</feature>
<keyword evidence="9" id="KW-1185">Reference proteome</keyword>
<keyword evidence="4 7" id="KW-0686">Riboflavin biosynthesis</keyword>
<dbReference type="InterPro" id="IPR002180">
    <property type="entry name" value="LS/RS"/>
</dbReference>
<comment type="catalytic activity">
    <reaction evidence="6 7">
        <text>(2S)-2-hydroxy-3-oxobutyl phosphate + 5-amino-6-(D-ribitylamino)uracil = 6,7-dimethyl-8-(1-D-ribityl)lumazine + phosphate + 2 H2O + H(+)</text>
        <dbReference type="Rhea" id="RHEA:26152"/>
        <dbReference type="ChEBI" id="CHEBI:15377"/>
        <dbReference type="ChEBI" id="CHEBI:15378"/>
        <dbReference type="ChEBI" id="CHEBI:15934"/>
        <dbReference type="ChEBI" id="CHEBI:43474"/>
        <dbReference type="ChEBI" id="CHEBI:58201"/>
        <dbReference type="ChEBI" id="CHEBI:58830"/>
        <dbReference type="EC" id="2.5.1.78"/>
    </reaction>
</comment>
<evidence type="ECO:0000256" key="1">
    <source>
        <dbReference type="ARBA" id="ARBA00004917"/>
    </source>
</evidence>
<dbReference type="InterPro" id="IPR034964">
    <property type="entry name" value="LS"/>
</dbReference>
<feature type="binding site" evidence="7">
    <location>
        <position position="24"/>
    </location>
    <ligand>
        <name>5-amino-6-(D-ribitylamino)uracil</name>
        <dbReference type="ChEBI" id="CHEBI:15934"/>
    </ligand>
</feature>
<dbReference type="Proteomes" id="UP000006697">
    <property type="component" value="Chromosome"/>
</dbReference>
<comment type="function">
    <text evidence="7">Catalyzes the formation of 6,7-dimethyl-8-ribityllumazine by condensation of 5-amino-6-(D-ribitylamino)uracil with 3,4-dihydroxy-2-butanone 4-phosphate. This is the penultimate step in the biosynthesis of riboflavin.</text>
</comment>
<evidence type="ECO:0000256" key="6">
    <source>
        <dbReference type="ARBA" id="ARBA00048785"/>
    </source>
</evidence>
<feature type="binding site" evidence="7">
    <location>
        <position position="129"/>
    </location>
    <ligand>
        <name>(2S)-2-hydroxy-3-oxobutyl phosphate</name>
        <dbReference type="ChEBI" id="CHEBI:58830"/>
    </ligand>
</feature>
<organism evidence="8 9">
    <name type="scientific">Herminiimonas arsenicoxydans</name>
    <dbReference type="NCBI Taxonomy" id="204773"/>
    <lineage>
        <taxon>Bacteria</taxon>
        <taxon>Pseudomonadati</taxon>
        <taxon>Pseudomonadota</taxon>
        <taxon>Betaproteobacteria</taxon>
        <taxon>Burkholderiales</taxon>
        <taxon>Oxalobacteraceae</taxon>
        <taxon>Herminiimonas</taxon>
    </lineage>
</organism>
<dbReference type="InterPro" id="IPR036467">
    <property type="entry name" value="LS/RS_sf"/>
</dbReference>
<dbReference type="HAMAP" id="MF_00178">
    <property type="entry name" value="Lumazine_synth"/>
    <property type="match status" value="1"/>
</dbReference>
<feature type="binding site" evidence="7">
    <location>
        <position position="115"/>
    </location>
    <ligand>
        <name>5-amino-6-(D-ribitylamino)uracil</name>
        <dbReference type="ChEBI" id="CHEBI:15934"/>
    </ligand>
</feature>
<dbReference type="EMBL" id="CU207211">
    <property type="protein sequence ID" value="CAL61217.1"/>
    <property type="molecule type" value="Genomic_DNA"/>
</dbReference>
<protein>
    <recommendedName>
        <fullName evidence="3 7">6,7-dimethyl-8-ribityllumazine synthase</fullName>
        <shortName evidence="7">DMRL synthase</shortName>
        <shortName evidence="7">LS</shortName>
        <shortName evidence="7">Lumazine synthase</shortName>
        <ecNumber evidence="3 7">2.5.1.78</ecNumber>
    </recommendedName>
</protein>
<comment type="similarity">
    <text evidence="2 7">Belongs to the DMRL synthase family.</text>
</comment>
<evidence type="ECO:0000256" key="7">
    <source>
        <dbReference type="HAMAP-Rule" id="MF_00178"/>
    </source>
</evidence>
<evidence type="ECO:0000313" key="8">
    <source>
        <dbReference type="EMBL" id="CAL61217.1"/>
    </source>
</evidence>
<dbReference type="AlphaFoldDB" id="A4G3Y0"/>
<gene>
    <name evidence="8" type="primary">ribH1</name>
    <name evidence="7" type="synonym">ribH</name>
    <name evidence="8" type="ordered locus">HEAR1037</name>
</gene>
<sequence>MTVGTYEMNLAGEGLRIGIVQARFNQDVCHGLLSACLAELKHLGVVDEDILHVTVPGALEIPLALRKMAETLQFDALIAIGAVIRGETYHFELVSNESGAGITRVGLDFGLPIANAVLTTDTDEQAEVRMEEKGTDAARVAVEMANLTIALEDLADAGDDADDEDD</sequence>
<feature type="binding site" evidence="7">
    <location>
        <begin position="87"/>
        <end position="88"/>
    </location>
    <ligand>
        <name>(2S)-2-hydroxy-3-oxobutyl phosphate</name>
        <dbReference type="ChEBI" id="CHEBI:58830"/>
    </ligand>
</feature>
<dbReference type="eggNOG" id="COG0054">
    <property type="taxonomic scope" value="Bacteria"/>
</dbReference>
<dbReference type="Gene3D" id="3.40.50.960">
    <property type="entry name" value="Lumazine/riboflavin synthase"/>
    <property type="match status" value="1"/>
</dbReference>
<dbReference type="CDD" id="cd09209">
    <property type="entry name" value="Lumazine_synthase-I"/>
    <property type="match status" value="1"/>
</dbReference>
<evidence type="ECO:0000256" key="4">
    <source>
        <dbReference type="ARBA" id="ARBA00022619"/>
    </source>
</evidence>
<keyword evidence="5 7" id="KW-0808">Transferase</keyword>
<feature type="binding site" evidence="7">
    <location>
        <begin position="58"/>
        <end position="60"/>
    </location>
    <ligand>
        <name>5-amino-6-(D-ribitylamino)uracil</name>
        <dbReference type="ChEBI" id="CHEBI:15934"/>
    </ligand>
</feature>
<reference evidence="8 9" key="1">
    <citation type="journal article" date="2007" name="PLoS Genet.">
        <title>A tale of two oxidation states: bacterial colonization of arsenic-rich environments.</title>
        <authorList>
            <person name="Muller D."/>
            <person name="Medigue C."/>
            <person name="Koechler S."/>
            <person name="Barbe V."/>
            <person name="Barakat M."/>
            <person name="Talla E."/>
            <person name="Bonnefoy V."/>
            <person name="Krin E."/>
            <person name="Arsene-Ploetze F."/>
            <person name="Carapito C."/>
            <person name="Chandler M."/>
            <person name="Cournoyer B."/>
            <person name="Cruveiller S."/>
            <person name="Dossat C."/>
            <person name="Duval S."/>
            <person name="Heymann M."/>
            <person name="Leize E."/>
            <person name="Lieutaud A."/>
            <person name="Lievremont D."/>
            <person name="Makita Y."/>
            <person name="Mangenot S."/>
            <person name="Nitschke W."/>
            <person name="Ortet P."/>
            <person name="Perdrial N."/>
            <person name="Schoepp B."/>
            <person name="Siguier N."/>
            <person name="Simeonova D.D."/>
            <person name="Rouy Z."/>
            <person name="Segurens B."/>
            <person name="Turlin E."/>
            <person name="Vallenet D."/>
            <person name="Van Dorsselaer A."/>
            <person name="Weiss S."/>
            <person name="Weissenbach J."/>
            <person name="Lett M.C."/>
            <person name="Danchin A."/>
            <person name="Bertin P.N."/>
        </authorList>
    </citation>
    <scope>NUCLEOTIDE SEQUENCE [LARGE SCALE GENOMIC DNA]</scope>
    <source>
        <strain evidence="9">ULPAs1</strain>
    </source>
</reference>
<dbReference type="GO" id="GO:0000906">
    <property type="term" value="F:6,7-dimethyl-8-ribityllumazine synthase activity"/>
    <property type="evidence" value="ECO:0007669"/>
    <property type="project" value="UniProtKB-UniRule"/>
</dbReference>
<dbReference type="NCBIfam" id="TIGR00114">
    <property type="entry name" value="lumazine-synth"/>
    <property type="match status" value="1"/>
</dbReference>
<comment type="pathway">
    <text evidence="1 7">Cofactor biosynthesis; riboflavin biosynthesis; riboflavin from 2-hydroxy-3-oxobutyl phosphate and 5-amino-6-(D-ribitylamino)uracil: step 1/2.</text>
</comment>
<dbReference type="UniPathway" id="UPA00275">
    <property type="reaction ID" value="UER00404"/>
</dbReference>
<dbReference type="SUPFAM" id="SSF52121">
    <property type="entry name" value="Lumazine synthase"/>
    <property type="match status" value="1"/>
</dbReference>
<dbReference type="KEGG" id="har:HEAR1037"/>
<dbReference type="OrthoDB" id="9809709at2"/>
<dbReference type="HOGENOM" id="CLU_089358_1_2_4"/>
<dbReference type="Pfam" id="PF00885">
    <property type="entry name" value="DMRL_synthase"/>
    <property type="match status" value="1"/>
</dbReference>
<name>A4G3Y0_HERAR</name>
<dbReference type="GO" id="GO:0009349">
    <property type="term" value="C:riboflavin synthase complex"/>
    <property type="evidence" value="ECO:0007669"/>
    <property type="project" value="UniProtKB-UniRule"/>
</dbReference>
<evidence type="ECO:0000256" key="3">
    <source>
        <dbReference type="ARBA" id="ARBA00012664"/>
    </source>
</evidence>
<dbReference type="PANTHER" id="PTHR21058">
    <property type="entry name" value="6,7-DIMETHYL-8-RIBITYLLUMAZINE SYNTHASE DMRL SYNTHASE LUMAZINE SYNTHASE"/>
    <property type="match status" value="1"/>
</dbReference>
<feature type="binding site" evidence="7">
    <location>
        <begin position="82"/>
        <end position="84"/>
    </location>
    <ligand>
        <name>5-amino-6-(D-ribitylamino)uracil</name>
        <dbReference type="ChEBI" id="CHEBI:15934"/>
    </ligand>
</feature>
<evidence type="ECO:0000256" key="5">
    <source>
        <dbReference type="ARBA" id="ARBA00022679"/>
    </source>
</evidence>
<dbReference type="EC" id="2.5.1.78" evidence="3 7"/>